<comment type="caution">
    <text evidence="2">The sequence shown here is derived from an EMBL/GenBank/DDBJ whole genome shotgun (WGS) entry which is preliminary data.</text>
</comment>
<accession>A0A090WRG9</accession>
<reference evidence="2 3" key="1">
    <citation type="journal article" date="2014" name="Genome Announc.">
        <title>Draft Genome Sequences of Marine Flavobacterium Algibacter lectus Strains SS8 and NR4.</title>
        <authorList>
            <person name="Takatani N."/>
            <person name="Nakanishi M."/>
            <person name="Meirelles P."/>
            <person name="Mino S."/>
            <person name="Suda W."/>
            <person name="Oshima K."/>
            <person name="Hattori M."/>
            <person name="Ohkuma M."/>
            <person name="Hosokawa M."/>
            <person name="Miyashita K."/>
            <person name="Thompson F.L."/>
            <person name="Niwa A."/>
            <person name="Sawabe T."/>
            <person name="Sawabe T."/>
        </authorList>
    </citation>
    <scope>NUCLEOTIDE SEQUENCE [LARGE SCALE GENOMIC DNA]</scope>
    <source>
        <strain evidence="3">JCM19274</strain>
    </source>
</reference>
<evidence type="ECO:0000313" key="2">
    <source>
        <dbReference type="EMBL" id="GAL79730.1"/>
    </source>
</evidence>
<proteinExistence type="predicted"/>
<dbReference type="STRING" id="221126.SAMN04489722_104125"/>
<dbReference type="RefSeq" id="WP_042497704.1">
    <property type="nucleotide sequence ID" value="NZ_BBNU01000007.1"/>
</dbReference>
<dbReference type="EMBL" id="BBNU01000007">
    <property type="protein sequence ID" value="GAL79730.1"/>
    <property type="molecule type" value="Genomic_DNA"/>
</dbReference>
<gene>
    <name evidence="2" type="ORF">JCM19274_3142</name>
</gene>
<name>A0A090WRG9_9FLAO</name>
<sequence length="67" mass="7427">MKILSIVLSIIALGLIIFNFTQINFDNPFKGQSMIAIITIIASLCAILLMLILGVSKKIEQKVKDHK</sequence>
<dbReference type="Proteomes" id="UP000029643">
    <property type="component" value="Unassembled WGS sequence"/>
</dbReference>
<keyword evidence="1" id="KW-1133">Transmembrane helix</keyword>
<dbReference type="AlphaFoldDB" id="A0A090WRG9"/>
<feature type="transmembrane region" description="Helical" evidence="1">
    <location>
        <begin position="35"/>
        <end position="55"/>
    </location>
</feature>
<evidence type="ECO:0000256" key="1">
    <source>
        <dbReference type="SAM" id="Phobius"/>
    </source>
</evidence>
<protein>
    <submittedName>
        <fullName evidence="2">Uncharacterized protein</fullName>
    </submittedName>
</protein>
<evidence type="ECO:0000313" key="3">
    <source>
        <dbReference type="Proteomes" id="UP000029643"/>
    </source>
</evidence>
<keyword evidence="1" id="KW-0472">Membrane</keyword>
<keyword evidence="1" id="KW-0812">Transmembrane</keyword>
<organism evidence="2 3">
    <name type="scientific">Algibacter lectus</name>
    <dbReference type="NCBI Taxonomy" id="221126"/>
    <lineage>
        <taxon>Bacteria</taxon>
        <taxon>Pseudomonadati</taxon>
        <taxon>Bacteroidota</taxon>
        <taxon>Flavobacteriia</taxon>
        <taxon>Flavobacteriales</taxon>
        <taxon>Flavobacteriaceae</taxon>
        <taxon>Algibacter</taxon>
    </lineage>
</organism>